<proteinExistence type="predicted"/>
<feature type="transmembrane region" description="Helical" evidence="1">
    <location>
        <begin position="270"/>
        <end position="292"/>
    </location>
</feature>
<evidence type="ECO:0000256" key="1">
    <source>
        <dbReference type="SAM" id="Phobius"/>
    </source>
</evidence>
<feature type="transmembrane region" description="Helical" evidence="1">
    <location>
        <begin position="229"/>
        <end position="250"/>
    </location>
</feature>
<comment type="caution">
    <text evidence="2">The sequence shown here is derived from an EMBL/GenBank/DDBJ whole genome shotgun (WGS) entry which is preliminary data.</text>
</comment>
<accession>A0AAV6Y2J5</accession>
<feature type="transmembrane region" description="Helical" evidence="1">
    <location>
        <begin position="114"/>
        <end position="133"/>
    </location>
</feature>
<evidence type="ECO:0000313" key="3">
    <source>
        <dbReference type="Proteomes" id="UP000826271"/>
    </source>
</evidence>
<keyword evidence="1" id="KW-0812">Transmembrane</keyword>
<dbReference type="Proteomes" id="UP000826271">
    <property type="component" value="Unassembled WGS sequence"/>
</dbReference>
<feature type="transmembrane region" description="Helical" evidence="1">
    <location>
        <begin position="153"/>
        <end position="173"/>
    </location>
</feature>
<keyword evidence="1" id="KW-0472">Membrane</keyword>
<feature type="transmembrane region" description="Helical" evidence="1">
    <location>
        <begin position="20"/>
        <end position="43"/>
    </location>
</feature>
<gene>
    <name evidence="2" type="ORF">BUALT_Bualt02G0153500</name>
</gene>
<dbReference type="PANTHER" id="PTHR35307">
    <property type="entry name" value="PROTEIN, PUTATIVE-RELATED"/>
    <property type="match status" value="1"/>
</dbReference>
<organism evidence="2 3">
    <name type="scientific">Buddleja alternifolia</name>
    <dbReference type="NCBI Taxonomy" id="168488"/>
    <lineage>
        <taxon>Eukaryota</taxon>
        <taxon>Viridiplantae</taxon>
        <taxon>Streptophyta</taxon>
        <taxon>Embryophyta</taxon>
        <taxon>Tracheophyta</taxon>
        <taxon>Spermatophyta</taxon>
        <taxon>Magnoliopsida</taxon>
        <taxon>eudicotyledons</taxon>
        <taxon>Gunneridae</taxon>
        <taxon>Pentapetalae</taxon>
        <taxon>asterids</taxon>
        <taxon>lamiids</taxon>
        <taxon>Lamiales</taxon>
        <taxon>Scrophulariaceae</taxon>
        <taxon>Buddlejeae</taxon>
        <taxon>Buddleja</taxon>
    </lineage>
</organism>
<feature type="transmembrane region" description="Helical" evidence="1">
    <location>
        <begin position="85"/>
        <end position="102"/>
    </location>
</feature>
<reference evidence="2" key="1">
    <citation type="submission" date="2019-10" db="EMBL/GenBank/DDBJ databases">
        <authorList>
            <person name="Zhang R."/>
            <person name="Pan Y."/>
            <person name="Wang J."/>
            <person name="Ma R."/>
            <person name="Yu S."/>
        </authorList>
    </citation>
    <scope>NUCLEOTIDE SEQUENCE</scope>
    <source>
        <strain evidence="2">LA-IB0</strain>
        <tissue evidence="2">Leaf</tissue>
    </source>
</reference>
<dbReference type="PANTHER" id="PTHR35307:SF3">
    <property type="entry name" value="DUF4220 DOMAIN-CONTAINING PROTEIN"/>
    <property type="match status" value="1"/>
</dbReference>
<evidence type="ECO:0000313" key="2">
    <source>
        <dbReference type="EMBL" id="KAG8388708.1"/>
    </source>
</evidence>
<protein>
    <submittedName>
        <fullName evidence="2">Uncharacterized protein</fullName>
    </submittedName>
</protein>
<sequence length="744" mass="83522">MSETHSAHVQRQLEAPMPWIGIYIAAASLLCTLAMAADAFNGFRTKKFWFPSKFFSLNAASLTFLAIAMKLPIDLTTQMCDVTDRLAKLSSIVFLSTSMLNFMTSLGSMTNKDILMNVVALGVLVITVTANVSIQVFQLHVYLHSRLVFYEEILAICCMLLLLVMFCSSALMISSAKRYMETKYKELHKDHIERSKVVTSDELRVLVEKYWVMAETSSPQFIIARSMTCTASGVVGLLNAIILAEAQIRMATEYMILYRSDSNYGWSTKWILVTQSIGVIVGSIAPVSRWFIAISSSSKRIGSVFTVEAYWTQKMVEWRRSSFCFNIRHLKSRKVVHHLKGLILQLFILAQFLIVLASKLVLLVSVCIASPTVLCFDYVGRSKMKRSISDIGSTDNHRVVSKAITINSKADISHYIMLLDGEVELPTGTLRNICKDVDEVIQRGNTEKPKDLLKLLHKSTNFSGVKEFDNHQVPSLHSHDLPNCWSLPIVTLTSIALALPNVEKQKSDSLMKSVAEGLCYVKLVDKYLDNKGGLANIRSAADVVWLDVEMSQKWQGNDLLEISLKGKSSMEILQGLGDKAEATVLEFTRDARDCLMKNPLNWPANVIAANSMYRISRTILPMAPHEESNKTGEELFEQLSIMIADILAACLTNLARVIPVKCHRIAIEKREKSVRRAALLLGEIEEILELLQQLELPKLLNPDQAAYIEEWRAVIKQNIYKNNHESISTPPEPKNDHVAIEVEE</sequence>
<name>A0AAV6Y2J5_9LAMI</name>
<dbReference type="AlphaFoldDB" id="A0AAV6Y2J5"/>
<feature type="transmembrane region" description="Helical" evidence="1">
    <location>
        <begin position="335"/>
        <end position="354"/>
    </location>
</feature>
<feature type="transmembrane region" description="Helical" evidence="1">
    <location>
        <begin position="55"/>
        <end position="73"/>
    </location>
</feature>
<keyword evidence="1" id="KW-1133">Transmembrane helix</keyword>
<keyword evidence="3" id="KW-1185">Reference proteome</keyword>
<dbReference type="EMBL" id="WHWC01000002">
    <property type="protein sequence ID" value="KAG8388708.1"/>
    <property type="molecule type" value="Genomic_DNA"/>
</dbReference>